<gene>
    <name evidence="1" type="ORF">DC20_17585</name>
</gene>
<dbReference type="Proteomes" id="UP000061382">
    <property type="component" value="Chromosome"/>
</dbReference>
<dbReference type="PATRIC" id="fig|512763.3.peg.3872"/>
<evidence type="ECO:0008006" key="3">
    <source>
        <dbReference type="Google" id="ProtNLM"/>
    </source>
</evidence>
<dbReference type="OrthoDB" id="3251881at2"/>
<organism evidence="1 2">
    <name type="scientific">Rufibacter tibetensis</name>
    <dbReference type="NCBI Taxonomy" id="512763"/>
    <lineage>
        <taxon>Bacteria</taxon>
        <taxon>Pseudomonadati</taxon>
        <taxon>Bacteroidota</taxon>
        <taxon>Cytophagia</taxon>
        <taxon>Cytophagales</taxon>
        <taxon>Hymenobacteraceae</taxon>
        <taxon>Rufibacter</taxon>
    </lineage>
</organism>
<dbReference type="RefSeq" id="WP_062545027.1">
    <property type="nucleotide sequence ID" value="NZ_CP012643.1"/>
</dbReference>
<sequence length="326" mass="38505">MTERVKEALAGKKVLLIACKFYHYGEAIREKVESFGADVTFYYERDITLRHVVVSNFLPHRMDRRQDTHYQSILEETEGQTFDYLIVIRGYRMRSWFPDALRERNPEIQTILYQWDSYKSWDSDYRHLLPHFDRTLTFDYGDAAELGIPYAPTFHTDEYASAPLSPASFDFIFCSYFTQEKYEFLQRFLDYSSRMGYRVHAHLYIGWFGFLREKFRGRGPRLRHVAFRRLGRREYYNLFCQAKAVVDFSSTAQTGITMRVIDALGSGKRVLTNNPNVVREPGYDPRQVVIYNPEDLALPGHVAREESFSRRDYSIGKWLDNLLFLG</sequence>
<evidence type="ECO:0000313" key="1">
    <source>
        <dbReference type="EMBL" id="ALJ00449.1"/>
    </source>
</evidence>
<protein>
    <recommendedName>
        <fullName evidence="3">Lipopolysaccharide biosynthesis protein</fullName>
    </recommendedName>
</protein>
<dbReference type="EMBL" id="CP012643">
    <property type="protein sequence ID" value="ALJ00449.1"/>
    <property type="molecule type" value="Genomic_DNA"/>
</dbReference>
<dbReference type="KEGG" id="rti:DC20_17585"/>
<evidence type="ECO:0000313" key="2">
    <source>
        <dbReference type="Proteomes" id="UP000061382"/>
    </source>
</evidence>
<keyword evidence="2" id="KW-1185">Reference proteome</keyword>
<dbReference type="STRING" id="512763.DC20_17585"/>
<reference evidence="1 2" key="1">
    <citation type="submission" date="2015-08" db="EMBL/GenBank/DDBJ databases">
        <title>Complete genome sequence of Rufibacter tibetensis strain 1351t, a radiation-resistant bacterium from tibet plateau.</title>
        <authorList>
            <person name="Dai J."/>
        </authorList>
    </citation>
    <scope>NUCLEOTIDE SEQUENCE [LARGE SCALE GENOMIC DNA]</scope>
    <source>
        <strain evidence="1 2">1351</strain>
    </source>
</reference>
<accession>A0A0N7HWX3</accession>
<dbReference type="AlphaFoldDB" id="A0A0N7HWX3"/>
<name>A0A0N7HWX3_9BACT</name>
<proteinExistence type="predicted"/>